<gene>
    <name evidence="2" type="ORF">J2S63_003591</name>
</gene>
<comment type="caution">
    <text evidence="2">The sequence shown here is derived from an EMBL/GenBank/DDBJ whole genome shotgun (WGS) entry which is preliminary data.</text>
</comment>
<dbReference type="EMBL" id="JAVDYG010000001">
    <property type="protein sequence ID" value="MDR7364038.1"/>
    <property type="molecule type" value="Genomic_DNA"/>
</dbReference>
<accession>A0ABU2C050</accession>
<reference evidence="2 3" key="1">
    <citation type="submission" date="2023-07" db="EMBL/GenBank/DDBJ databases">
        <title>Sequencing the genomes of 1000 actinobacteria strains.</title>
        <authorList>
            <person name="Klenk H.-P."/>
        </authorList>
    </citation>
    <scope>NUCLEOTIDE SEQUENCE [LARGE SCALE GENOMIC DNA]</scope>
    <source>
        <strain evidence="2 3">DSM 19426</strain>
    </source>
</reference>
<evidence type="ECO:0000313" key="3">
    <source>
        <dbReference type="Proteomes" id="UP001183648"/>
    </source>
</evidence>
<evidence type="ECO:0000256" key="1">
    <source>
        <dbReference type="SAM" id="Phobius"/>
    </source>
</evidence>
<feature type="transmembrane region" description="Helical" evidence="1">
    <location>
        <begin position="20"/>
        <end position="40"/>
    </location>
</feature>
<keyword evidence="1" id="KW-0812">Transmembrane</keyword>
<evidence type="ECO:0000313" key="2">
    <source>
        <dbReference type="EMBL" id="MDR7364038.1"/>
    </source>
</evidence>
<protein>
    <recommendedName>
        <fullName evidence="4">Fenitrothion hydrolase</fullName>
    </recommendedName>
</protein>
<dbReference type="Proteomes" id="UP001183648">
    <property type="component" value="Unassembled WGS sequence"/>
</dbReference>
<organism evidence="2 3">
    <name type="scientific">Nocardioides marmoribigeumensis</name>
    <dbReference type="NCBI Taxonomy" id="433649"/>
    <lineage>
        <taxon>Bacteria</taxon>
        <taxon>Bacillati</taxon>
        <taxon>Actinomycetota</taxon>
        <taxon>Actinomycetes</taxon>
        <taxon>Propionibacteriales</taxon>
        <taxon>Nocardioidaceae</taxon>
        <taxon>Nocardioides</taxon>
    </lineage>
</organism>
<keyword evidence="1" id="KW-0472">Membrane</keyword>
<keyword evidence="3" id="KW-1185">Reference proteome</keyword>
<feature type="transmembrane region" description="Helical" evidence="1">
    <location>
        <begin position="419"/>
        <end position="437"/>
    </location>
</feature>
<feature type="transmembrane region" description="Helical" evidence="1">
    <location>
        <begin position="69"/>
        <end position="88"/>
    </location>
</feature>
<dbReference type="RefSeq" id="WP_310305164.1">
    <property type="nucleotide sequence ID" value="NZ_BAAAPS010000005.1"/>
</dbReference>
<feature type="transmembrane region" description="Helical" evidence="1">
    <location>
        <begin position="151"/>
        <end position="170"/>
    </location>
</feature>
<evidence type="ECO:0008006" key="4">
    <source>
        <dbReference type="Google" id="ProtNLM"/>
    </source>
</evidence>
<name>A0ABU2C050_9ACTN</name>
<proteinExistence type="predicted"/>
<feature type="transmembrane region" description="Helical" evidence="1">
    <location>
        <begin position="100"/>
        <end position="120"/>
    </location>
</feature>
<keyword evidence="1" id="KW-1133">Transmembrane helix</keyword>
<feature type="transmembrane region" description="Helical" evidence="1">
    <location>
        <begin position="322"/>
        <end position="343"/>
    </location>
</feature>
<feature type="transmembrane region" description="Helical" evidence="1">
    <location>
        <begin position="381"/>
        <end position="399"/>
    </location>
</feature>
<sequence length="439" mass="46924">MKVFTHGIGGAQDLPISLPFALAGGAAALAVSFAVLVLAWRRPRFDGETAGRPLPAALARAVDGGPVSWALRLLGFVFTGYVIWAAHFGPDSAINPTLGVVYVWLWVGLVPMSLLFGPFYRAVNPLRTVHLLLSRVTGGDPDEGVATLPPWVGVWPAAFGIFAFTWLELVYPRSSFLGPVQLWFAVYFAVVLVGAAVFGQRWIAAADPFEAYSTLVGHLSVFGRRADGVLVVRSPLANLDGLRPVPGLLALTGILLGSTAFDSFKESLAWLRVTTDLGVDKSLLDTLALMGFWLLVAGLFGLATLAAPSAGDGYRGDLPLRFAPSLVPIIVGYVIAHYLTLLVEYGQQTLVYLSDPMGDGSDLLGTADLQVSYWLSQHQTLLAYTKVVSIVGGHVLGVVAAHDKAMKLLPRRHQLTGQLPLLVVMVVFTVGGLYLLLTV</sequence>
<feature type="transmembrane region" description="Helical" evidence="1">
    <location>
        <begin position="182"/>
        <end position="203"/>
    </location>
</feature>
<feature type="transmembrane region" description="Helical" evidence="1">
    <location>
        <begin position="287"/>
        <end position="310"/>
    </location>
</feature>